<organism evidence="2 3">
    <name type="scientific">Burkholderia savannae</name>
    <dbReference type="NCBI Taxonomy" id="1637837"/>
    <lineage>
        <taxon>Bacteria</taxon>
        <taxon>Pseudomonadati</taxon>
        <taxon>Pseudomonadota</taxon>
        <taxon>Betaproteobacteria</taxon>
        <taxon>Burkholderiales</taxon>
        <taxon>Burkholderiaceae</taxon>
        <taxon>Burkholderia</taxon>
        <taxon>pseudomallei group</taxon>
    </lineage>
</organism>
<feature type="transmembrane region" description="Helical" evidence="1">
    <location>
        <begin position="53"/>
        <end position="74"/>
    </location>
</feature>
<dbReference type="Proteomes" id="UP000070255">
    <property type="component" value="Unassembled WGS sequence"/>
</dbReference>
<accession>A0ABR5TFW0</accession>
<name>A0ABR5TFW0_9BURK</name>
<protein>
    <submittedName>
        <fullName evidence="2">Uncharacterized protein</fullName>
    </submittedName>
</protein>
<gene>
    <name evidence="2" type="ORF">WS72_13390</name>
</gene>
<keyword evidence="1" id="KW-0472">Membrane</keyword>
<evidence type="ECO:0000313" key="2">
    <source>
        <dbReference type="EMBL" id="KWZ43751.1"/>
    </source>
</evidence>
<keyword evidence="1" id="KW-0812">Transmembrane</keyword>
<comment type="caution">
    <text evidence="2">The sequence shown here is derived from an EMBL/GenBank/DDBJ whole genome shotgun (WGS) entry which is preliminary data.</text>
</comment>
<evidence type="ECO:0000256" key="1">
    <source>
        <dbReference type="SAM" id="Phobius"/>
    </source>
</evidence>
<keyword evidence="3" id="KW-1185">Reference proteome</keyword>
<sequence>MTRFLSIAAATVGLWLILARLLAMVPFNATVTDWLVRLAGLFGDQDAESVERVWVASVFFVAAVFAIVIVWFVLRMVRQRNPSQTV</sequence>
<evidence type="ECO:0000313" key="3">
    <source>
        <dbReference type="Proteomes" id="UP000070255"/>
    </source>
</evidence>
<dbReference type="EMBL" id="LNJQ01000001">
    <property type="protein sequence ID" value="KWZ43751.1"/>
    <property type="molecule type" value="Genomic_DNA"/>
</dbReference>
<reference evidence="2 3" key="1">
    <citation type="submission" date="2015-11" db="EMBL/GenBank/DDBJ databases">
        <authorList>
            <person name="Sahl J."/>
            <person name="Wagner D."/>
            <person name="Keim P."/>
        </authorList>
    </citation>
    <scope>NUCLEOTIDE SEQUENCE [LARGE SCALE GENOMIC DNA]</scope>
    <source>
        <strain evidence="2 3">BDU18</strain>
    </source>
</reference>
<keyword evidence="1" id="KW-1133">Transmembrane helix</keyword>
<proteinExistence type="predicted"/>